<evidence type="ECO:0000313" key="2">
    <source>
        <dbReference type="Proteomes" id="UP000299367"/>
    </source>
</evidence>
<evidence type="ECO:0000313" key="1">
    <source>
        <dbReference type="EMBL" id="GCL44175.1"/>
    </source>
</evidence>
<reference evidence="2" key="1">
    <citation type="submission" date="2019-02" db="EMBL/GenBank/DDBJ databases">
        <title>Draft genome sequence of Dolichospermum planctonicum NIES-80.</title>
        <authorList>
            <person name="Yamaguchi H."/>
            <person name="Suzuki S."/>
            <person name="Kawachi M."/>
        </authorList>
    </citation>
    <scope>NUCLEOTIDE SEQUENCE [LARGE SCALE GENOMIC DNA]</scope>
    <source>
        <strain evidence="2">NIES-80</strain>
    </source>
</reference>
<dbReference type="Proteomes" id="UP000299367">
    <property type="component" value="Unassembled WGS sequence"/>
</dbReference>
<dbReference type="AlphaFoldDB" id="A0A480AG90"/>
<accession>A0A480AG90</accession>
<protein>
    <submittedName>
        <fullName evidence="1">Uncharacterized protein</fullName>
    </submittedName>
</protein>
<sequence>MWDTTALETEINQLVYQLYNLTPEEIKIIENN</sequence>
<comment type="caution">
    <text evidence="1">The sequence shown here is derived from an EMBL/GenBank/DDBJ whole genome shotgun (WGS) entry which is preliminary data.</text>
</comment>
<dbReference type="EMBL" id="BJCF01000077">
    <property type="protein sequence ID" value="GCL44175.1"/>
    <property type="molecule type" value="Genomic_DNA"/>
</dbReference>
<gene>
    <name evidence="1" type="ORF">NIES80_39010</name>
</gene>
<proteinExistence type="predicted"/>
<organism evidence="1 2">
    <name type="scientific">Dolichospermum planctonicum</name>
    <dbReference type="NCBI Taxonomy" id="136072"/>
    <lineage>
        <taxon>Bacteria</taxon>
        <taxon>Bacillati</taxon>
        <taxon>Cyanobacteriota</taxon>
        <taxon>Cyanophyceae</taxon>
        <taxon>Nostocales</taxon>
        <taxon>Aphanizomenonaceae</taxon>
        <taxon>Dolichospermum</taxon>
    </lineage>
</organism>
<name>A0A480AG90_9CYAN</name>